<comment type="caution">
    <text evidence="2">The sequence shown here is derived from an EMBL/GenBank/DDBJ whole genome shotgun (WGS) entry which is preliminary data.</text>
</comment>
<accession>A0A5B0E3H2</accession>
<evidence type="ECO:0000256" key="1">
    <source>
        <dbReference type="SAM" id="Phobius"/>
    </source>
</evidence>
<name>A0A5B0E3H2_9MICC</name>
<keyword evidence="1" id="KW-0472">Membrane</keyword>
<keyword evidence="1" id="KW-0812">Transmembrane</keyword>
<feature type="transmembrane region" description="Helical" evidence="1">
    <location>
        <begin position="36"/>
        <end position="54"/>
    </location>
</feature>
<gene>
    <name evidence="2" type="ORF">FQ154_19260</name>
</gene>
<dbReference type="AlphaFoldDB" id="A0A5B0E3H2"/>
<organism evidence="2 3">
    <name type="scientific">Paeniglutamicibacter gangotriensis</name>
    <dbReference type="NCBI Taxonomy" id="254787"/>
    <lineage>
        <taxon>Bacteria</taxon>
        <taxon>Bacillati</taxon>
        <taxon>Actinomycetota</taxon>
        <taxon>Actinomycetes</taxon>
        <taxon>Micrococcales</taxon>
        <taxon>Micrococcaceae</taxon>
        <taxon>Paeniglutamicibacter</taxon>
    </lineage>
</organism>
<evidence type="ECO:0000313" key="2">
    <source>
        <dbReference type="EMBL" id="KAA0973216.1"/>
    </source>
</evidence>
<dbReference type="OrthoDB" id="4955254at2"/>
<protein>
    <submittedName>
        <fullName evidence="2">DUF2933 domain-containing protein</fullName>
    </submittedName>
</protein>
<dbReference type="InterPro" id="IPR021682">
    <property type="entry name" value="DUF2933"/>
</dbReference>
<proteinExistence type="predicted"/>
<dbReference type="Proteomes" id="UP000323856">
    <property type="component" value="Unassembled WGS sequence"/>
</dbReference>
<evidence type="ECO:0000313" key="3">
    <source>
        <dbReference type="Proteomes" id="UP000323856"/>
    </source>
</evidence>
<keyword evidence="1" id="KW-1133">Transmembrane helix</keyword>
<dbReference type="EMBL" id="VOBL01000033">
    <property type="protein sequence ID" value="KAA0973216.1"/>
    <property type="molecule type" value="Genomic_DNA"/>
</dbReference>
<reference evidence="2 3" key="1">
    <citation type="submission" date="2019-07" db="EMBL/GenBank/DDBJ databases">
        <title>Analysis of the biochemical properties, biological activity and biotechnological potential of siderophores and biosurfactants produced by Antarctic psychrotolerant bacteria.</title>
        <authorList>
            <person name="Styczynski M."/>
            <person name="Krucon T."/>
            <person name="Decewicz P."/>
            <person name="Dziewit L."/>
        </authorList>
    </citation>
    <scope>NUCLEOTIDE SEQUENCE [LARGE SCALE GENOMIC DNA]</scope>
    <source>
        <strain evidence="2 3">ANT_H27</strain>
    </source>
</reference>
<sequence>MNFGPGPGRSSLRRTLTVLIVAAAVIYLLTNHWVHVLDALPYILVVGMLGMHLFGHGGHGGHGGGGNHDK</sequence>
<dbReference type="Pfam" id="PF11666">
    <property type="entry name" value="DUF2933"/>
    <property type="match status" value="1"/>
</dbReference>
<feature type="transmembrane region" description="Helical" evidence="1">
    <location>
        <begin position="12"/>
        <end position="30"/>
    </location>
</feature>